<feature type="compositionally biased region" description="Polar residues" evidence="1">
    <location>
        <begin position="1"/>
        <end position="10"/>
    </location>
</feature>
<feature type="transmembrane region" description="Helical" evidence="2">
    <location>
        <begin position="196"/>
        <end position="217"/>
    </location>
</feature>
<dbReference type="EMBL" id="JAUEPS010000123">
    <property type="protein sequence ID" value="KAK0436665.1"/>
    <property type="molecule type" value="Genomic_DNA"/>
</dbReference>
<proteinExistence type="predicted"/>
<dbReference type="Proteomes" id="UP001175211">
    <property type="component" value="Unassembled WGS sequence"/>
</dbReference>
<comment type="caution">
    <text evidence="3">The sequence shown here is derived from an EMBL/GenBank/DDBJ whole genome shotgun (WGS) entry which is preliminary data.</text>
</comment>
<evidence type="ECO:0000256" key="1">
    <source>
        <dbReference type="SAM" id="MobiDB-lite"/>
    </source>
</evidence>
<name>A0AA39J733_ARMTA</name>
<dbReference type="AlphaFoldDB" id="A0AA39J733"/>
<gene>
    <name evidence="3" type="ORF">EV420DRAFT_1487447</name>
</gene>
<protein>
    <submittedName>
        <fullName evidence="3">Uncharacterized protein</fullName>
    </submittedName>
</protein>
<dbReference type="GeneID" id="85354075"/>
<organism evidence="3 4">
    <name type="scientific">Armillaria tabescens</name>
    <name type="common">Ringless honey mushroom</name>
    <name type="synonym">Agaricus tabescens</name>
    <dbReference type="NCBI Taxonomy" id="1929756"/>
    <lineage>
        <taxon>Eukaryota</taxon>
        <taxon>Fungi</taxon>
        <taxon>Dikarya</taxon>
        <taxon>Basidiomycota</taxon>
        <taxon>Agaricomycotina</taxon>
        <taxon>Agaricomycetes</taxon>
        <taxon>Agaricomycetidae</taxon>
        <taxon>Agaricales</taxon>
        <taxon>Marasmiineae</taxon>
        <taxon>Physalacriaceae</taxon>
        <taxon>Desarmillaria</taxon>
    </lineage>
</organism>
<keyword evidence="2" id="KW-1133">Transmembrane helix</keyword>
<feature type="region of interest" description="Disordered" evidence="1">
    <location>
        <begin position="57"/>
        <end position="104"/>
    </location>
</feature>
<evidence type="ECO:0000313" key="3">
    <source>
        <dbReference type="EMBL" id="KAK0436665.1"/>
    </source>
</evidence>
<keyword evidence="2" id="KW-0472">Membrane</keyword>
<accession>A0AA39J733</accession>
<keyword evidence="2" id="KW-0812">Transmembrane</keyword>
<reference evidence="3" key="1">
    <citation type="submission" date="2023-06" db="EMBL/GenBank/DDBJ databases">
        <authorList>
            <consortium name="Lawrence Berkeley National Laboratory"/>
            <person name="Ahrendt S."/>
            <person name="Sahu N."/>
            <person name="Indic B."/>
            <person name="Wong-Bajracharya J."/>
            <person name="Merenyi Z."/>
            <person name="Ke H.-M."/>
            <person name="Monk M."/>
            <person name="Kocsube S."/>
            <person name="Drula E."/>
            <person name="Lipzen A."/>
            <person name="Balint B."/>
            <person name="Henrissat B."/>
            <person name="Andreopoulos B."/>
            <person name="Martin F.M."/>
            <person name="Harder C.B."/>
            <person name="Rigling D."/>
            <person name="Ford K.L."/>
            <person name="Foster G.D."/>
            <person name="Pangilinan J."/>
            <person name="Papanicolaou A."/>
            <person name="Barry K."/>
            <person name="LaButti K."/>
            <person name="Viragh M."/>
            <person name="Koriabine M."/>
            <person name="Yan M."/>
            <person name="Riley R."/>
            <person name="Champramary S."/>
            <person name="Plett K.L."/>
            <person name="Tsai I.J."/>
            <person name="Slot J."/>
            <person name="Sipos G."/>
            <person name="Plett J."/>
            <person name="Nagy L.G."/>
            <person name="Grigoriev I.V."/>
        </authorList>
    </citation>
    <scope>NUCLEOTIDE SEQUENCE</scope>
    <source>
        <strain evidence="3">CCBAS 213</strain>
    </source>
</reference>
<evidence type="ECO:0000256" key="2">
    <source>
        <dbReference type="SAM" id="Phobius"/>
    </source>
</evidence>
<feature type="region of interest" description="Disordered" evidence="1">
    <location>
        <begin position="1"/>
        <end position="32"/>
    </location>
</feature>
<dbReference type="RefSeq" id="XP_060322343.1">
    <property type="nucleotide sequence ID" value="XM_060470527.1"/>
</dbReference>
<evidence type="ECO:0000313" key="4">
    <source>
        <dbReference type="Proteomes" id="UP001175211"/>
    </source>
</evidence>
<keyword evidence="4" id="KW-1185">Reference proteome</keyword>
<sequence>MTSTRVNTNDMHTRSVAVHRFSSPPKPHQLRQNVPANEMEDRLSAEPAYFPKNFQDVESNETSAKKRQKTALALTSPVLEDTTGSKKDHGQMPKPNDADDESEMEGEKRYWKMKAKNECRDTNLTLYFRPDARKVNGKCRPQDRNPAKVHSRSNKLRETNCLLAGISSQVSVTYDFLCIHYPLYSSKWTHRGTVNSALSICVDALPCVIAPAFAFAFERMRFLNNLASKNFMGILAPGCWKRIPIPRIFDKEELEQWHKMEQEKEEERERVQKATHP</sequence>